<dbReference type="Proteomes" id="UP001595477">
    <property type="component" value="Unassembled WGS sequence"/>
</dbReference>
<feature type="domain" description="M23ase beta-sheet core" evidence="2">
    <location>
        <begin position="164"/>
        <end position="259"/>
    </location>
</feature>
<dbReference type="InterPro" id="IPR016047">
    <property type="entry name" value="M23ase_b-sheet_dom"/>
</dbReference>
<protein>
    <submittedName>
        <fullName evidence="3">M23 family metallopeptidase</fullName>
        <ecNumber evidence="3">3.4.24.-</ecNumber>
    </submittedName>
</protein>
<evidence type="ECO:0000256" key="1">
    <source>
        <dbReference type="SAM" id="SignalP"/>
    </source>
</evidence>
<comment type="caution">
    <text evidence="3">The sequence shown here is derived from an EMBL/GenBank/DDBJ whole genome shotgun (WGS) entry which is preliminary data.</text>
</comment>
<accession>A0ABV7K3C7</accession>
<dbReference type="GO" id="GO:0016787">
    <property type="term" value="F:hydrolase activity"/>
    <property type="evidence" value="ECO:0007669"/>
    <property type="project" value="UniProtKB-KW"/>
</dbReference>
<organism evidence="3 4">
    <name type="scientific">Alteromonas oceani</name>
    <dbReference type="NCBI Taxonomy" id="2071609"/>
    <lineage>
        <taxon>Bacteria</taxon>
        <taxon>Pseudomonadati</taxon>
        <taxon>Pseudomonadota</taxon>
        <taxon>Gammaproteobacteria</taxon>
        <taxon>Alteromonadales</taxon>
        <taxon>Alteromonadaceae</taxon>
        <taxon>Alteromonas/Salinimonas group</taxon>
        <taxon>Alteromonas</taxon>
    </lineage>
</organism>
<evidence type="ECO:0000313" key="4">
    <source>
        <dbReference type="Proteomes" id="UP001595477"/>
    </source>
</evidence>
<reference evidence="4" key="1">
    <citation type="journal article" date="2019" name="Int. J. Syst. Evol. Microbiol.">
        <title>The Global Catalogue of Microorganisms (GCM) 10K type strain sequencing project: providing services to taxonomists for standard genome sequencing and annotation.</title>
        <authorList>
            <consortium name="The Broad Institute Genomics Platform"/>
            <consortium name="The Broad Institute Genome Sequencing Center for Infectious Disease"/>
            <person name="Wu L."/>
            <person name="Ma J."/>
        </authorList>
    </citation>
    <scope>NUCLEOTIDE SEQUENCE [LARGE SCALE GENOMIC DNA]</scope>
    <source>
        <strain evidence="4">KCTC 52449</strain>
    </source>
</reference>
<keyword evidence="1" id="KW-0732">Signal</keyword>
<dbReference type="Pfam" id="PF01551">
    <property type="entry name" value="Peptidase_M23"/>
    <property type="match status" value="1"/>
</dbReference>
<dbReference type="PANTHER" id="PTHR21666:SF285">
    <property type="entry name" value="M23 FAMILY METALLOPEPTIDASE"/>
    <property type="match status" value="1"/>
</dbReference>
<dbReference type="PANTHER" id="PTHR21666">
    <property type="entry name" value="PEPTIDASE-RELATED"/>
    <property type="match status" value="1"/>
</dbReference>
<dbReference type="InterPro" id="IPR011055">
    <property type="entry name" value="Dup_hybrid_motif"/>
</dbReference>
<sequence>MKLKSLLLGLLCISSALQALELRGELTQGSLLRGELMPGSEMWLNDEPVKVLPDGNFVVGFGRDAKLTQALRWQTPEGEVQTREITLTAREYPTQRIEGVPQAMVTPPKSVLERIKDDNWRVAKARKTSSERTDFAVDFIWPAEGPITGVYGSQRVFNGVPKRPHYGVDVGAPTGTQVIAPAGGKVTLAHPDLYYSGGTIIIDHGLGVNSTFLHLSKLTVKPGDLVEQGQKIGEIGATGRATGPHLDWRINWFSERLDPALLVPPRQ</sequence>
<dbReference type="EC" id="3.4.24.-" evidence="3"/>
<dbReference type="CDD" id="cd12797">
    <property type="entry name" value="M23_peptidase"/>
    <property type="match status" value="1"/>
</dbReference>
<gene>
    <name evidence="3" type="ORF">ACFOEW_13620</name>
</gene>
<dbReference type="SUPFAM" id="SSF51261">
    <property type="entry name" value="Duplicated hybrid motif"/>
    <property type="match status" value="1"/>
</dbReference>
<keyword evidence="3" id="KW-0378">Hydrolase</keyword>
<name>A0ABV7K3C7_9ALTE</name>
<dbReference type="InterPro" id="IPR050570">
    <property type="entry name" value="Cell_wall_metabolism_enzyme"/>
</dbReference>
<proteinExistence type="predicted"/>
<keyword evidence="4" id="KW-1185">Reference proteome</keyword>
<dbReference type="EMBL" id="JBHRSX010000031">
    <property type="protein sequence ID" value="MFC3202851.1"/>
    <property type="molecule type" value="Genomic_DNA"/>
</dbReference>
<feature type="signal peptide" evidence="1">
    <location>
        <begin position="1"/>
        <end position="19"/>
    </location>
</feature>
<dbReference type="RefSeq" id="WP_241155771.1">
    <property type="nucleotide sequence ID" value="NZ_JBHRSX010000031.1"/>
</dbReference>
<evidence type="ECO:0000313" key="3">
    <source>
        <dbReference type="EMBL" id="MFC3202851.1"/>
    </source>
</evidence>
<dbReference type="Gene3D" id="2.70.70.10">
    <property type="entry name" value="Glucose Permease (Domain IIA)"/>
    <property type="match status" value="1"/>
</dbReference>
<feature type="chain" id="PRO_5046594940" evidence="1">
    <location>
        <begin position="20"/>
        <end position="267"/>
    </location>
</feature>
<evidence type="ECO:0000259" key="2">
    <source>
        <dbReference type="Pfam" id="PF01551"/>
    </source>
</evidence>